<proteinExistence type="predicted"/>
<dbReference type="PANTHER" id="PTHR33164:SF99">
    <property type="entry name" value="MARR FAMILY REGULATORY PROTEIN"/>
    <property type="match status" value="1"/>
</dbReference>
<dbReference type="InterPro" id="IPR039422">
    <property type="entry name" value="MarR/SlyA-like"/>
</dbReference>
<feature type="region of interest" description="Disordered" evidence="1">
    <location>
        <begin position="20"/>
        <end position="43"/>
    </location>
</feature>
<evidence type="ECO:0000256" key="1">
    <source>
        <dbReference type="SAM" id="MobiDB-lite"/>
    </source>
</evidence>
<dbReference type="InterPro" id="IPR036390">
    <property type="entry name" value="WH_DNA-bd_sf"/>
</dbReference>
<dbReference type="Pfam" id="PF12802">
    <property type="entry name" value="MarR_2"/>
    <property type="match status" value="1"/>
</dbReference>
<keyword evidence="4" id="KW-1185">Reference proteome</keyword>
<dbReference type="Gene3D" id="1.10.10.10">
    <property type="entry name" value="Winged helix-like DNA-binding domain superfamily/Winged helix DNA-binding domain"/>
    <property type="match status" value="1"/>
</dbReference>
<dbReference type="Proteomes" id="UP000313948">
    <property type="component" value="Chromosome"/>
</dbReference>
<feature type="compositionally biased region" description="Polar residues" evidence="1">
    <location>
        <begin position="20"/>
        <end position="34"/>
    </location>
</feature>
<accession>A0ABX5VJH8</accession>
<dbReference type="InterPro" id="IPR036388">
    <property type="entry name" value="WH-like_DNA-bd_sf"/>
</dbReference>
<protein>
    <submittedName>
        <fullName evidence="3">Winged helix-turn-helix transcriptional regulator</fullName>
    </submittedName>
</protein>
<sequence length="184" mass="20353">MWWRRRDDASRVGKDVVTEAGTTVETQGATQATPGQAYPPPETWPTGRLLSAAARRVERAWDAYLQQWDLTHASVPVLVVLSRGSLSQREIAAKMHVTEQSIGRVLRGLQANGHITRAPHPGDRRRHVVELTPAGLEALHALDHAQSVESLIGTSLSPQETAELRVLLIKMIADLPLQEEREEV</sequence>
<feature type="domain" description="HTH marR-type" evidence="2">
    <location>
        <begin position="43"/>
        <end position="173"/>
    </location>
</feature>
<dbReference type="InterPro" id="IPR000835">
    <property type="entry name" value="HTH_MarR-typ"/>
</dbReference>
<gene>
    <name evidence="3" type="ORF">FE251_01765</name>
</gene>
<organism evidence="3 4">
    <name type="scientific">Georgenia wutianyii</name>
    <dbReference type="NCBI Taxonomy" id="2585135"/>
    <lineage>
        <taxon>Bacteria</taxon>
        <taxon>Bacillati</taxon>
        <taxon>Actinomycetota</taxon>
        <taxon>Actinomycetes</taxon>
        <taxon>Micrococcales</taxon>
        <taxon>Bogoriellaceae</taxon>
        <taxon>Georgenia</taxon>
    </lineage>
</organism>
<evidence type="ECO:0000313" key="3">
    <source>
        <dbReference type="EMBL" id="QDB78243.1"/>
    </source>
</evidence>
<dbReference type="PRINTS" id="PR00598">
    <property type="entry name" value="HTHMARR"/>
</dbReference>
<dbReference type="PANTHER" id="PTHR33164">
    <property type="entry name" value="TRANSCRIPTIONAL REGULATOR, MARR FAMILY"/>
    <property type="match status" value="1"/>
</dbReference>
<dbReference type="SMART" id="SM00347">
    <property type="entry name" value="HTH_MARR"/>
    <property type="match status" value="1"/>
</dbReference>
<dbReference type="PROSITE" id="PS50995">
    <property type="entry name" value="HTH_MARR_2"/>
    <property type="match status" value="1"/>
</dbReference>
<name>A0ABX5VJH8_9MICO</name>
<dbReference type="SUPFAM" id="SSF46785">
    <property type="entry name" value="Winged helix' DNA-binding domain"/>
    <property type="match status" value="1"/>
</dbReference>
<evidence type="ECO:0000259" key="2">
    <source>
        <dbReference type="PROSITE" id="PS50995"/>
    </source>
</evidence>
<evidence type="ECO:0000313" key="4">
    <source>
        <dbReference type="Proteomes" id="UP000313948"/>
    </source>
</evidence>
<dbReference type="EMBL" id="CP040899">
    <property type="protein sequence ID" value="QDB78243.1"/>
    <property type="molecule type" value="Genomic_DNA"/>
</dbReference>
<reference evidence="3 4" key="1">
    <citation type="submission" date="2019-05" db="EMBL/GenBank/DDBJ databases">
        <title>Georgenia *** sp. nov., and Georgenia *** sp. nov., isolated from the intestinal contents of plateau pika (Ochotona curzoniae) in the Qinghai-Tibet plateau of China.</title>
        <authorList>
            <person name="Tian Z."/>
        </authorList>
    </citation>
    <scope>NUCLEOTIDE SEQUENCE [LARGE SCALE GENOMIC DNA]</scope>
    <source>
        <strain evidence="3 4">Z294</strain>
    </source>
</reference>